<comment type="similarity">
    <text evidence="1">Belongs to the IMPACT family.</text>
</comment>
<dbReference type="PANTHER" id="PTHR16301:SF20">
    <property type="entry name" value="IMPACT FAMILY MEMBER YIGZ"/>
    <property type="match status" value="1"/>
</dbReference>
<feature type="domain" description="UPF0029" evidence="3">
    <location>
        <begin position="144"/>
        <end position="188"/>
    </location>
</feature>
<evidence type="ECO:0000256" key="1">
    <source>
        <dbReference type="ARBA" id="ARBA00007665"/>
    </source>
</evidence>
<dbReference type="InterPro" id="IPR020569">
    <property type="entry name" value="UPF0029_Impact_CS"/>
</dbReference>
<accession>A0A6N4E153</accession>
<name>A0A6N4E153_9GAMM</name>
<comment type="caution">
    <text evidence="4">The sequence shown here is derived from an EMBL/GenBank/DDBJ whole genome shotgun (WGS) entry which is preliminary data.</text>
</comment>
<gene>
    <name evidence="4" type="ORF">C3L24_03565</name>
</gene>
<dbReference type="InterPro" id="IPR020568">
    <property type="entry name" value="Ribosomal_Su5_D2-typ_SF"/>
</dbReference>
<dbReference type="Gene3D" id="3.30.70.240">
    <property type="match status" value="1"/>
</dbReference>
<dbReference type="InterPro" id="IPR023582">
    <property type="entry name" value="Impact"/>
</dbReference>
<dbReference type="Proteomes" id="UP000250928">
    <property type="component" value="Unassembled WGS sequence"/>
</dbReference>
<dbReference type="EMBL" id="PQCO01000133">
    <property type="protein sequence ID" value="PUE04243.1"/>
    <property type="molecule type" value="Genomic_DNA"/>
</dbReference>
<evidence type="ECO:0000259" key="3">
    <source>
        <dbReference type="Pfam" id="PF09186"/>
    </source>
</evidence>
<dbReference type="InterPro" id="IPR001498">
    <property type="entry name" value="Impact_N"/>
</dbReference>
<dbReference type="PANTHER" id="PTHR16301">
    <property type="entry name" value="IMPACT-RELATED"/>
    <property type="match status" value="1"/>
</dbReference>
<dbReference type="PROSITE" id="PS00910">
    <property type="entry name" value="UPF0029"/>
    <property type="match status" value="1"/>
</dbReference>
<evidence type="ECO:0000259" key="2">
    <source>
        <dbReference type="Pfam" id="PF01205"/>
    </source>
</evidence>
<dbReference type="Pfam" id="PF09186">
    <property type="entry name" value="DUF1949"/>
    <property type="match status" value="1"/>
</dbReference>
<dbReference type="Gene3D" id="3.30.230.30">
    <property type="entry name" value="Impact, N-terminal domain"/>
    <property type="match status" value="1"/>
</dbReference>
<organism evidence="4 5">
    <name type="scientific">Candidatus Sedimenticola endophacoides</name>
    <dbReference type="NCBI Taxonomy" id="2548426"/>
    <lineage>
        <taxon>Bacteria</taxon>
        <taxon>Pseudomonadati</taxon>
        <taxon>Pseudomonadota</taxon>
        <taxon>Gammaproteobacteria</taxon>
        <taxon>Chromatiales</taxon>
        <taxon>Sedimenticolaceae</taxon>
        <taxon>Sedimenticola</taxon>
    </lineage>
</organism>
<dbReference type="SUPFAM" id="SSF54211">
    <property type="entry name" value="Ribosomal protein S5 domain 2-like"/>
    <property type="match status" value="1"/>
</dbReference>
<proteinExistence type="inferred from homology"/>
<evidence type="ECO:0000313" key="5">
    <source>
        <dbReference type="Proteomes" id="UP000250928"/>
    </source>
</evidence>
<feature type="domain" description="Impact N-terminal" evidence="2">
    <location>
        <begin position="19"/>
        <end position="126"/>
    </location>
</feature>
<dbReference type="InterPro" id="IPR015269">
    <property type="entry name" value="UPF0029_Impact_C"/>
</dbReference>
<sequence length="201" mass="21550">MTPPYPVPAGIGEQTTEVKKSRFIARAYPVSDRASALRIVARVKREFPDARHHCWAYLLGNPAAASSAAMSDAGEPSGTAGRPILNVIQHKGIGDLLLVVVRYFGGIKLGAGGLARAYGGAAEAVLSGLPLTRHRTLVARSLLLDFAREQPLRHWLGQHDGEITSVDYDSGVGLRVTLDEAHLEALETFCQAHEIACHPSP</sequence>
<dbReference type="InterPro" id="IPR035647">
    <property type="entry name" value="EFG_III/V"/>
</dbReference>
<dbReference type="SUPFAM" id="SSF54980">
    <property type="entry name" value="EF-G C-terminal domain-like"/>
    <property type="match status" value="1"/>
</dbReference>
<dbReference type="Pfam" id="PF01205">
    <property type="entry name" value="Impact_N"/>
    <property type="match status" value="1"/>
</dbReference>
<dbReference type="GO" id="GO:0043168">
    <property type="term" value="F:anion binding"/>
    <property type="evidence" value="ECO:0007669"/>
    <property type="project" value="UniProtKB-ARBA"/>
</dbReference>
<dbReference type="AlphaFoldDB" id="A0A6N4E153"/>
<dbReference type="GO" id="GO:0006446">
    <property type="term" value="P:regulation of translational initiation"/>
    <property type="evidence" value="ECO:0007669"/>
    <property type="project" value="TreeGrafter"/>
</dbReference>
<reference evidence="4 5" key="1">
    <citation type="submission" date="2018-01" db="EMBL/GenBank/DDBJ databases">
        <title>Novel co-symbiosis in the lucinid bivalve Phacoides pectinatus.</title>
        <authorList>
            <person name="Lim S.J."/>
            <person name="Davis B.G."/>
            <person name="Gill D.E."/>
            <person name="Engel A.S."/>
            <person name="Anderson L.C."/>
            <person name="Campbell B.J."/>
        </authorList>
    </citation>
    <scope>NUCLEOTIDE SEQUENCE [LARGE SCALE GENOMIC DNA]</scope>
    <source>
        <strain evidence="4">N3_P5</strain>
    </source>
</reference>
<dbReference type="InterPro" id="IPR036956">
    <property type="entry name" value="Impact_N_sf"/>
</dbReference>
<dbReference type="GO" id="GO:0032561">
    <property type="term" value="F:guanyl ribonucleotide binding"/>
    <property type="evidence" value="ECO:0007669"/>
    <property type="project" value="UniProtKB-ARBA"/>
</dbReference>
<dbReference type="GO" id="GO:0005737">
    <property type="term" value="C:cytoplasm"/>
    <property type="evidence" value="ECO:0007669"/>
    <property type="project" value="TreeGrafter"/>
</dbReference>
<evidence type="ECO:0000313" key="4">
    <source>
        <dbReference type="EMBL" id="PUE04243.1"/>
    </source>
</evidence>
<dbReference type="GO" id="GO:0017111">
    <property type="term" value="F:ribonucleoside triphosphate phosphatase activity"/>
    <property type="evidence" value="ECO:0007669"/>
    <property type="project" value="UniProtKB-ARBA"/>
</dbReference>
<protein>
    <submittedName>
        <fullName evidence="4">YigZ family protein</fullName>
    </submittedName>
</protein>